<evidence type="ECO:0000313" key="7">
    <source>
        <dbReference type="Proteomes" id="UP000722791"/>
    </source>
</evidence>
<reference evidence="6" key="1">
    <citation type="journal article" date="2021" name="Proc. Natl. Acad. Sci. U.S.A.">
        <title>Three genomes in the algal genus Volvox reveal the fate of a haploid sex-determining region after a transition to homothallism.</title>
        <authorList>
            <person name="Yamamoto K."/>
            <person name="Hamaji T."/>
            <person name="Kawai-Toyooka H."/>
            <person name="Matsuzaki R."/>
            <person name="Takahashi F."/>
            <person name="Nishimura Y."/>
            <person name="Kawachi M."/>
            <person name="Noguchi H."/>
            <person name="Minakuchi Y."/>
            <person name="Umen J.G."/>
            <person name="Toyoda A."/>
            <person name="Nozaki H."/>
        </authorList>
    </citation>
    <scope>NUCLEOTIDE SEQUENCE</scope>
    <source>
        <strain evidence="6">NIES-3785</strain>
    </source>
</reference>
<dbReference type="InterPro" id="IPR035897">
    <property type="entry name" value="Toll_tir_struct_dom_sf"/>
</dbReference>
<dbReference type="SMART" id="SM00320">
    <property type="entry name" value="WD40"/>
    <property type="match status" value="6"/>
</dbReference>
<dbReference type="Pfam" id="PF00400">
    <property type="entry name" value="WD40"/>
    <property type="match status" value="6"/>
</dbReference>
<feature type="repeat" description="WD" evidence="3">
    <location>
        <begin position="419"/>
        <end position="460"/>
    </location>
</feature>
<sequence>MIKAQVMLSYRVADTGTKELGGDGTAVQIRAHLAEQGYTVYLNESVLQGGHDWSREIHQAVSNCEVFVMVCSEGYGENKWTFGEFQVAEAERKPIVPLWHSGIYPPPPLKVMISSYLRVPKGGKPLVQCDFELAMKQLETRLAQLGCKPSRPPGLEWRPGPSPPQEREKPLSRSEARAKALAKTAQHAAAVRDATKPSTTPSNCLRKLMGHEGEITALCWGTDNRTLVSGGTDRHAIVWEISTGRTRHLLTGHRHEVIAIGYTADGRKLITSGEEGTTRVWCADDPEREPPMVLAGDGSLTTVCLYPDSFHAVTCSTDRSVRVWNTWLGARERLLRLRDNVGVILRLSPDGTMLAASGHPPTVWVFKESTLEDLKSMTGHVDRVTSLAWSPDGKLLVTGSRDKNARVWEVATGTCLSTFTGHTEVVTVVCWSPDGRLIATGGEDRTMRVWDVATGFCRRVLSSHGAEVTCLAWSPDGRYVATGCADKLVRVWS</sequence>
<feature type="compositionally biased region" description="Basic and acidic residues" evidence="4">
    <location>
        <begin position="165"/>
        <end position="175"/>
    </location>
</feature>
<dbReference type="SUPFAM" id="SSF52200">
    <property type="entry name" value="Toll/Interleukin receptor TIR domain"/>
    <property type="match status" value="1"/>
</dbReference>
<dbReference type="Proteomes" id="UP000722791">
    <property type="component" value="Unassembled WGS sequence"/>
</dbReference>
<dbReference type="InterPro" id="IPR001680">
    <property type="entry name" value="WD40_rpt"/>
</dbReference>
<dbReference type="Gene3D" id="3.40.50.10140">
    <property type="entry name" value="Toll/interleukin-1 receptor homology (TIR) domain"/>
    <property type="match status" value="1"/>
</dbReference>
<evidence type="ECO:0000256" key="4">
    <source>
        <dbReference type="SAM" id="MobiDB-lite"/>
    </source>
</evidence>
<dbReference type="PROSITE" id="PS50294">
    <property type="entry name" value="WD_REPEATS_REGION"/>
    <property type="match status" value="5"/>
</dbReference>
<evidence type="ECO:0000313" key="6">
    <source>
        <dbReference type="EMBL" id="GIM13767.1"/>
    </source>
</evidence>
<accession>A0A8J4GUG0</accession>
<dbReference type="Gene3D" id="2.130.10.10">
    <property type="entry name" value="YVTN repeat-like/Quinoprotein amine dehydrogenase"/>
    <property type="match status" value="3"/>
</dbReference>
<dbReference type="SUPFAM" id="SSF50978">
    <property type="entry name" value="WD40 repeat-like"/>
    <property type="match status" value="1"/>
</dbReference>
<organism evidence="6 7">
    <name type="scientific">Volvox reticuliferus</name>
    <dbReference type="NCBI Taxonomy" id="1737510"/>
    <lineage>
        <taxon>Eukaryota</taxon>
        <taxon>Viridiplantae</taxon>
        <taxon>Chlorophyta</taxon>
        <taxon>core chlorophytes</taxon>
        <taxon>Chlorophyceae</taxon>
        <taxon>CS clade</taxon>
        <taxon>Chlamydomonadales</taxon>
        <taxon>Volvocaceae</taxon>
        <taxon>Volvox</taxon>
    </lineage>
</organism>
<dbReference type="InterPro" id="IPR000157">
    <property type="entry name" value="TIR_dom"/>
</dbReference>
<dbReference type="GO" id="GO:0007165">
    <property type="term" value="P:signal transduction"/>
    <property type="evidence" value="ECO:0007669"/>
    <property type="project" value="InterPro"/>
</dbReference>
<feature type="repeat" description="WD" evidence="3">
    <location>
        <begin position="377"/>
        <end position="418"/>
    </location>
</feature>
<proteinExistence type="predicted"/>
<evidence type="ECO:0000256" key="1">
    <source>
        <dbReference type="ARBA" id="ARBA00022574"/>
    </source>
</evidence>
<dbReference type="GO" id="GO:0000398">
    <property type="term" value="P:mRNA splicing, via spliceosome"/>
    <property type="evidence" value="ECO:0007669"/>
    <property type="project" value="TreeGrafter"/>
</dbReference>
<name>A0A8J4GUG0_9CHLO</name>
<feature type="domain" description="TIR" evidence="5">
    <location>
        <begin position="2"/>
        <end position="185"/>
    </location>
</feature>
<dbReference type="InterPro" id="IPR020472">
    <property type="entry name" value="WD40_PAC1"/>
</dbReference>
<dbReference type="PANTHER" id="PTHR19846">
    <property type="entry name" value="WD40 REPEAT PROTEIN"/>
    <property type="match status" value="1"/>
</dbReference>
<dbReference type="InterPro" id="IPR019775">
    <property type="entry name" value="WD40_repeat_CS"/>
</dbReference>
<dbReference type="CDD" id="cd00200">
    <property type="entry name" value="WD40"/>
    <property type="match status" value="1"/>
</dbReference>
<dbReference type="Pfam" id="PF13676">
    <property type="entry name" value="TIR_2"/>
    <property type="match status" value="1"/>
</dbReference>
<dbReference type="PROSITE" id="PS00678">
    <property type="entry name" value="WD_REPEATS_1"/>
    <property type="match status" value="3"/>
</dbReference>
<comment type="caution">
    <text evidence="6">The sequence shown here is derived from an EMBL/GenBank/DDBJ whole genome shotgun (WGS) entry which is preliminary data.</text>
</comment>
<keyword evidence="1 3" id="KW-0853">WD repeat</keyword>
<dbReference type="GO" id="GO:0017070">
    <property type="term" value="F:U6 snRNA binding"/>
    <property type="evidence" value="ECO:0007669"/>
    <property type="project" value="TreeGrafter"/>
</dbReference>
<evidence type="ECO:0000256" key="2">
    <source>
        <dbReference type="ARBA" id="ARBA00022737"/>
    </source>
</evidence>
<feature type="repeat" description="WD" evidence="3">
    <location>
        <begin position="461"/>
        <end position="493"/>
    </location>
</feature>
<dbReference type="GO" id="GO:0046540">
    <property type="term" value="C:U4/U6 x U5 tri-snRNP complex"/>
    <property type="evidence" value="ECO:0007669"/>
    <property type="project" value="TreeGrafter"/>
</dbReference>
<keyword evidence="2" id="KW-0677">Repeat</keyword>
<dbReference type="PROSITE" id="PS50104">
    <property type="entry name" value="TIR"/>
    <property type="match status" value="1"/>
</dbReference>
<feature type="region of interest" description="Disordered" evidence="4">
    <location>
        <begin position="147"/>
        <end position="175"/>
    </location>
</feature>
<dbReference type="PANTHER" id="PTHR19846:SF0">
    <property type="entry name" value="PRE-MRNA PROCESSING FACTOR 4"/>
    <property type="match status" value="1"/>
</dbReference>
<evidence type="ECO:0000259" key="5">
    <source>
        <dbReference type="PROSITE" id="PS50104"/>
    </source>
</evidence>
<feature type="repeat" description="WD" evidence="3">
    <location>
        <begin position="208"/>
        <end position="249"/>
    </location>
</feature>
<dbReference type="PRINTS" id="PR00320">
    <property type="entry name" value="GPROTEINBRPT"/>
</dbReference>
<feature type="repeat" description="WD" evidence="3">
    <location>
        <begin position="250"/>
        <end position="281"/>
    </location>
</feature>
<protein>
    <recommendedName>
        <fullName evidence="5">TIR domain-containing protein</fullName>
    </recommendedName>
</protein>
<dbReference type="PROSITE" id="PS50082">
    <property type="entry name" value="WD_REPEATS_2"/>
    <property type="match status" value="6"/>
</dbReference>
<feature type="repeat" description="WD" evidence="3">
    <location>
        <begin position="293"/>
        <end position="325"/>
    </location>
</feature>
<evidence type="ECO:0000256" key="3">
    <source>
        <dbReference type="PROSITE-ProRule" id="PRU00221"/>
    </source>
</evidence>
<dbReference type="InterPro" id="IPR036322">
    <property type="entry name" value="WD40_repeat_dom_sf"/>
</dbReference>
<dbReference type="InterPro" id="IPR015943">
    <property type="entry name" value="WD40/YVTN_repeat-like_dom_sf"/>
</dbReference>
<gene>
    <name evidence="6" type="ORF">Vretimale_16830</name>
</gene>
<dbReference type="EMBL" id="BNCQ01000051">
    <property type="protein sequence ID" value="GIM13767.1"/>
    <property type="molecule type" value="Genomic_DNA"/>
</dbReference>
<dbReference type="AlphaFoldDB" id="A0A8J4GUG0"/>
<dbReference type="GO" id="GO:0030621">
    <property type="term" value="F:U4 snRNA binding"/>
    <property type="evidence" value="ECO:0007669"/>
    <property type="project" value="TreeGrafter"/>
</dbReference>